<dbReference type="PROSITE" id="PS50234">
    <property type="entry name" value="VWFA"/>
    <property type="match status" value="1"/>
</dbReference>
<evidence type="ECO:0000313" key="3">
    <source>
        <dbReference type="Proteomes" id="UP000306223"/>
    </source>
</evidence>
<dbReference type="OrthoDB" id="9783818at2"/>
<dbReference type="NCBIfam" id="TIGR03436">
    <property type="entry name" value="acidobact_VWFA"/>
    <property type="match status" value="1"/>
</dbReference>
<evidence type="ECO:0000259" key="1">
    <source>
        <dbReference type="PROSITE" id="PS50234"/>
    </source>
</evidence>
<gene>
    <name evidence="2" type="ORF">FA740_15385</name>
</gene>
<reference evidence="2 3" key="1">
    <citation type="submission" date="2019-04" db="EMBL/GenBank/DDBJ databases">
        <authorList>
            <person name="Li J."/>
        </authorList>
    </citation>
    <scope>NUCLEOTIDE SEQUENCE [LARGE SCALE GENOMIC DNA]</scope>
    <source>
        <strain evidence="2 3">CCTCC AB2016182</strain>
    </source>
</reference>
<evidence type="ECO:0000313" key="2">
    <source>
        <dbReference type="EMBL" id="TJZ82032.1"/>
    </source>
</evidence>
<dbReference type="AlphaFoldDB" id="A0A4U0QLU4"/>
<dbReference type="CDD" id="cd00198">
    <property type="entry name" value="vWFA"/>
    <property type="match status" value="1"/>
</dbReference>
<feature type="domain" description="VWFA" evidence="1">
    <location>
        <begin position="100"/>
        <end position="268"/>
    </location>
</feature>
<dbReference type="InterPro" id="IPR036465">
    <property type="entry name" value="vWFA_dom_sf"/>
</dbReference>
<dbReference type="InterPro" id="IPR017802">
    <property type="entry name" value="VWFA-rel_acidobac-type"/>
</dbReference>
<sequence>MHQMPRGWFFPTSFCVAICLAGQAPAQDVEQRVDAVAPEGAAEVVLNEVNVDAYPDVRVFVTVLSGGSPISGLNAADFRVREDEVDQSPLTVDPQLPPLSIVFAMDVSGSMATAMDDAKSAANAFLDTLSVDDRTLVLSFARDVIEVTDMTEDRQTVVTAIDGLTARGDTALYDALAQSVDLVGTVQGRKAVVLLSDGLDDDGAGSPLSEATVDTVLQKAASVNVPIFVVGLGEDLDVEGLTRIADETGGRFLTADAASDLDAVFESIGTQLGGQYSVSYTSSLLADGTMRRVDVEADGQQASKTYTPQAGRVADVPVSGGNCAPLDLYVSYMPDYADIMALEEEGLIDGNVRYAQTKAISDDLLASVEGAELSSECTSDLYAELLGTRETETMESQVTDQMIRKVAANRSEACLATAQAPEDFLPCFRETEALAANDFYFAHAQTPLADPFAAALTEQYDRRAALSFMRDAARDGVPIAAQIQTTVMSTIMAQ</sequence>
<accession>A0A4U0QLU4</accession>
<dbReference type="Pfam" id="PF00092">
    <property type="entry name" value="VWA"/>
    <property type="match status" value="1"/>
</dbReference>
<dbReference type="SMART" id="SM00327">
    <property type="entry name" value="VWA"/>
    <property type="match status" value="1"/>
</dbReference>
<dbReference type="InterPro" id="IPR051266">
    <property type="entry name" value="CLCR"/>
</dbReference>
<comment type="caution">
    <text evidence="2">The sequence shown here is derived from an EMBL/GenBank/DDBJ whole genome shotgun (WGS) entry which is preliminary data.</text>
</comment>
<dbReference type="Proteomes" id="UP000306223">
    <property type="component" value="Unassembled WGS sequence"/>
</dbReference>
<dbReference type="SUPFAM" id="SSF53300">
    <property type="entry name" value="vWA-like"/>
    <property type="match status" value="1"/>
</dbReference>
<dbReference type="Gene3D" id="3.40.50.410">
    <property type="entry name" value="von Willebrand factor, type A domain"/>
    <property type="match status" value="1"/>
</dbReference>
<dbReference type="InterPro" id="IPR002035">
    <property type="entry name" value="VWF_A"/>
</dbReference>
<keyword evidence="3" id="KW-1185">Reference proteome</keyword>
<dbReference type="PANTHER" id="PTHR10579:SF43">
    <property type="entry name" value="ZINC FINGER (C3HC4-TYPE RING FINGER) FAMILY PROTEIN"/>
    <property type="match status" value="1"/>
</dbReference>
<dbReference type="PANTHER" id="PTHR10579">
    <property type="entry name" value="CALCIUM-ACTIVATED CHLORIDE CHANNEL REGULATOR"/>
    <property type="match status" value="1"/>
</dbReference>
<dbReference type="EMBL" id="SUNH01000024">
    <property type="protein sequence ID" value="TJZ82032.1"/>
    <property type="molecule type" value="Genomic_DNA"/>
</dbReference>
<organism evidence="2 3">
    <name type="scientific">Paracoccus hibiscisoli</name>
    <dbReference type="NCBI Taxonomy" id="2023261"/>
    <lineage>
        <taxon>Bacteria</taxon>
        <taxon>Pseudomonadati</taxon>
        <taxon>Pseudomonadota</taxon>
        <taxon>Alphaproteobacteria</taxon>
        <taxon>Rhodobacterales</taxon>
        <taxon>Paracoccaceae</taxon>
        <taxon>Paracoccus</taxon>
    </lineage>
</organism>
<protein>
    <submittedName>
        <fullName evidence="2">VWA domain-containing protein</fullName>
    </submittedName>
</protein>
<name>A0A4U0QLU4_9RHOB</name>
<proteinExistence type="predicted"/>